<reference evidence="3" key="2">
    <citation type="submission" date="2021-09" db="EMBL/GenBank/DDBJ databases">
        <authorList>
            <person name="Gilroy R."/>
        </authorList>
    </citation>
    <scope>NUCLEOTIDE SEQUENCE</scope>
    <source>
        <strain evidence="3">ChiGjej5B5-7349</strain>
    </source>
</reference>
<feature type="chain" id="PRO_5038454102" description="PknH-like extracellular domain-containing protein" evidence="2">
    <location>
        <begin position="23"/>
        <end position="247"/>
    </location>
</feature>
<gene>
    <name evidence="3" type="ORF">K8V08_04285</name>
</gene>
<reference evidence="3" key="1">
    <citation type="journal article" date="2021" name="PeerJ">
        <title>Extensive microbial diversity within the chicken gut microbiome revealed by metagenomics and culture.</title>
        <authorList>
            <person name="Gilroy R."/>
            <person name="Ravi A."/>
            <person name="Getino M."/>
            <person name="Pursley I."/>
            <person name="Horton D.L."/>
            <person name="Alikhan N.F."/>
            <person name="Baker D."/>
            <person name="Gharbi K."/>
            <person name="Hall N."/>
            <person name="Watson M."/>
            <person name="Adriaenssens E.M."/>
            <person name="Foster-Nyarko E."/>
            <person name="Jarju S."/>
            <person name="Secka A."/>
            <person name="Antonio M."/>
            <person name="Oren A."/>
            <person name="Chaudhuri R.R."/>
            <person name="La Ragione R."/>
            <person name="Hildebrand F."/>
            <person name="Pallen M.J."/>
        </authorList>
    </citation>
    <scope>NUCLEOTIDE SEQUENCE</scope>
    <source>
        <strain evidence="3">ChiGjej5B5-7349</strain>
    </source>
</reference>
<keyword evidence="2" id="KW-0732">Signal</keyword>
<evidence type="ECO:0000256" key="1">
    <source>
        <dbReference type="SAM" id="MobiDB-lite"/>
    </source>
</evidence>
<evidence type="ECO:0000313" key="3">
    <source>
        <dbReference type="EMBL" id="HJG79612.1"/>
    </source>
</evidence>
<protein>
    <recommendedName>
        <fullName evidence="5">PknH-like extracellular domain-containing protein</fullName>
    </recommendedName>
</protein>
<feature type="region of interest" description="Disordered" evidence="1">
    <location>
        <begin position="25"/>
        <end position="63"/>
    </location>
</feature>
<comment type="caution">
    <text evidence="3">The sequence shown here is derived from an EMBL/GenBank/DDBJ whole genome shotgun (WGS) entry which is preliminary data.</text>
</comment>
<proteinExistence type="predicted"/>
<dbReference type="Proteomes" id="UP000784435">
    <property type="component" value="Unassembled WGS sequence"/>
</dbReference>
<dbReference type="EMBL" id="DYUK01000089">
    <property type="protein sequence ID" value="HJG79612.1"/>
    <property type="molecule type" value="Genomic_DNA"/>
</dbReference>
<evidence type="ECO:0008006" key="5">
    <source>
        <dbReference type="Google" id="ProtNLM"/>
    </source>
</evidence>
<organism evidence="3 4">
    <name type="scientific">Brevibacterium senegalense</name>
    <dbReference type="NCBI Taxonomy" id="1033736"/>
    <lineage>
        <taxon>Bacteria</taxon>
        <taxon>Bacillati</taxon>
        <taxon>Actinomycetota</taxon>
        <taxon>Actinomycetes</taxon>
        <taxon>Micrococcales</taxon>
        <taxon>Brevibacteriaceae</taxon>
        <taxon>Brevibacterium</taxon>
    </lineage>
</organism>
<dbReference type="AlphaFoldDB" id="A0A921MCN1"/>
<feature type="compositionally biased region" description="Acidic residues" evidence="1">
    <location>
        <begin position="34"/>
        <end position="52"/>
    </location>
</feature>
<sequence length="247" mass="24086">MKKTTLRMTVISACVGAGLALSACGGGGSAEGGDTGEDTAASEEAGAEESGGEDAGAAEAATYTEEDLTAAVEAGGFEPQTQSAEESPEIAGSMADMEVEPAECKVFMSAAAAAVDDTDATIVIGAPSDGSTTIGGALGYADESAAADMLSSSTGMLDTCSDMSISAEGMEMTASTSEVDASVDGADQVVATEMAMDVSGQEMTTTTIQAQKGSAIISVASSSGVGMEAASVEDMSATAAEMIAALP</sequence>
<accession>A0A921MCN1</accession>
<evidence type="ECO:0000313" key="4">
    <source>
        <dbReference type="Proteomes" id="UP000784435"/>
    </source>
</evidence>
<dbReference type="PROSITE" id="PS51257">
    <property type="entry name" value="PROKAR_LIPOPROTEIN"/>
    <property type="match status" value="1"/>
</dbReference>
<name>A0A921MCN1_9MICO</name>
<feature type="signal peptide" evidence="2">
    <location>
        <begin position="1"/>
        <end position="22"/>
    </location>
</feature>
<evidence type="ECO:0000256" key="2">
    <source>
        <dbReference type="SAM" id="SignalP"/>
    </source>
</evidence>